<protein>
    <submittedName>
        <fullName evidence="8">PriB protein</fullName>
    </submittedName>
</protein>
<dbReference type="Pfam" id="PF04082">
    <property type="entry name" value="Fungal_trans"/>
    <property type="match status" value="1"/>
</dbReference>
<evidence type="ECO:0000256" key="1">
    <source>
        <dbReference type="ARBA" id="ARBA00004123"/>
    </source>
</evidence>
<dbReference type="GO" id="GO:0006351">
    <property type="term" value="P:DNA-templated transcription"/>
    <property type="evidence" value="ECO:0007669"/>
    <property type="project" value="InterPro"/>
</dbReference>
<dbReference type="PANTHER" id="PTHR31845:SF19">
    <property type="entry name" value="TRANSCRIPTION FACTOR DOMAIN-CONTAINING PROTEIN"/>
    <property type="match status" value="1"/>
</dbReference>
<dbReference type="CDD" id="cd12148">
    <property type="entry name" value="fungal_TF_MHR"/>
    <property type="match status" value="1"/>
</dbReference>
<keyword evidence="4" id="KW-0804">Transcription</keyword>
<feature type="compositionally biased region" description="Basic and acidic residues" evidence="6">
    <location>
        <begin position="86"/>
        <end position="98"/>
    </location>
</feature>
<dbReference type="GO" id="GO:0000976">
    <property type="term" value="F:transcription cis-regulatory region binding"/>
    <property type="evidence" value="ECO:0007669"/>
    <property type="project" value="TreeGrafter"/>
</dbReference>
<evidence type="ECO:0000256" key="4">
    <source>
        <dbReference type="ARBA" id="ARBA00023163"/>
    </source>
</evidence>
<feature type="compositionally biased region" description="Acidic residues" evidence="6">
    <location>
        <begin position="185"/>
        <end position="198"/>
    </location>
</feature>
<evidence type="ECO:0000256" key="3">
    <source>
        <dbReference type="ARBA" id="ARBA00023125"/>
    </source>
</evidence>
<dbReference type="Proteomes" id="UP000383932">
    <property type="component" value="Unassembled WGS sequence"/>
</dbReference>
<name>A0A5N5QXD2_9AGAM</name>
<proteinExistence type="predicted"/>
<dbReference type="InterPro" id="IPR051089">
    <property type="entry name" value="prtT"/>
</dbReference>
<comment type="subcellular location">
    <subcellularLocation>
        <location evidence="1">Nucleus</location>
    </subcellularLocation>
</comment>
<dbReference type="OrthoDB" id="3163292at2759"/>
<dbReference type="SMART" id="SM00906">
    <property type="entry name" value="Fungal_trans"/>
    <property type="match status" value="1"/>
</dbReference>
<feature type="compositionally biased region" description="Polar residues" evidence="6">
    <location>
        <begin position="116"/>
        <end position="127"/>
    </location>
</feature>
<feature type="region of interest" description="Disordered" evidence="6">
    <location>
        <begin position="666"/>
        <end position="834"/>
    </location>
</feature>
<evidence type="ECO:0000256" key="2">
    <source>
        <dbReference type="ARBA" id="ARBA00023015"/>
    </source>
</evidence>
<feature type="compositionally biased region" description="Basic and acidic residues" evidence="6">
    <location>
        <begin position="670"/>
        <end position="680"/>
    </location>
</feature>
<keyword evidence="2" id="KW-0805">Transcription regulation</keyword>
<feature type="compositionally biased region" description="Pro residues" evidence="6">
    <location>
        <begin position="706"/>
        <end position="716"/>
    </location>
</feature>
<feature type="compositionally biased region" description="Polar residues" evidence="6">
    <location>
        <begin position="53"/>
        <end position="62"/>
    </location>
</feature>
<dbReference type="AlphaFoldDB" id="A0A5N5QXD2"/>
<dbReference type="GO" id="GO:0000981">
    <property type="term" value="F:DNA-binding transcription factor activity, RNA polymerase II-specific"/>
    <property type="evidence" value="ECO:0007669"/>
    <property type="project" value="TreeGrafter"/>
</dbReference>
<dbReference type="GO" id="GO:0005634">
    <property type="term" value="C:nucleus"/>
    <property type="evidence" value="ECO:0007669"/>
    <property type="project" value="UniProtKB-SubCell"/>
</dbReference>
<comment type="caution">
    <text evidence="8">The sequence shown here is derived from an EMBL/GenBank/DDBJ whole genome shotgun (WGS) entry which is preliminary data.</text>
</comment>
<organism evidence="8 9">
    <name type="scientific">Ceratobasidium theobromae</name>
    <dbReference type="NCBI Taxonomy" id="1582974"/>
    <lineage>
        <taxon>Eukaryota</taxon>
        <taxon>Fungi</taxon>
        <taxon>Dikarya</taxon>
        <taxon>Basidiomycota</taxon>
        <taxon>Agaricomycotina</taxon>
        <taxon>Agaricomycetes</taxon>
        <taxon>Cantharellales</taxon>
        <taxon>Ceratobasidiaceae</taxon>
        <taxon>Ceratobasidium</taxon>
    </lineage>
</organism>
<dbReference type="EMBL" id="SSOP01000001">
    <property type="protein sequence ID" value="KAB5596402.1"/>
    <property type="molecule type" value="Genomic_DNA"/>
</dbReference>
<evidence type="ECO:0000256" key="6">
    <source>
        <dbReference type="SAM" id="MobiDB-lite"/>
    </source>
</evidence>
<feature type="compositionally biased region" description="Polar residues" evidence="6">
    <location>
        <begin position="162"/>
        <end position="183"/>
    </location>
</feature>
<evidence type="ECO:0000313" key="9">
    <source>
        <dbReference type="Proteomes" id="UP000383932"/>
    </source>
</evidence>
<gene>
    <name evidence="8" type="ORF">CTheo_39</name>
</gene>
<reference evidence="8 9" key="1">
    <citation type="journal article" date="2019" name="Fungal Biol. Biotechnol.">
        <title>Draft genome sequence of fastidious pathogen Ceratobasidium theobromae, which causes vascular-streak dieback in Theobroma cacao.</title>
        <authorList>
            <person name="Ali S.S."/>
            <person name="Asman A."/>
            <person name="Shao J."/>
            <person name="Firmansyah A.P."/>
            <person name="Susilo A.W."/>
            <person name="Rosmana A."/>
            <person name="McMahon P."/>
            <person name="Junaid M."/>
            <person name="Guest D."/>
            <person name="Kheng T.Y."/>
            <person name="Meinhardt L.W."/>
            <person name="Bailey B.A."/>
        </authorList>
    </citation>
    <scope>NUCLEOTIDE SEQUENCE [LARGE SCALE GENOMIC DNA]</scope>
    <source>
        <strain evidence="8 9">CT2</strain>
    </source>
</reference>
<keyword evidence="5" id="KW-0539">Nucleus</keyword>
<feature type="region of interest" description="Disordered" evidence="6">
    <location>
        <begin position="1"/>
        <end position="206"/>
    </location>
</feature>
<dbReference type="PANTHER" id="PTHR31845">
    <property type="entry name" value="FINGER DOMAIN PROTEIN, PUTATIVE-RELATED"/>
    <property type="match status" value="1"/>
</dbReference>
<feature type="region of interest" description="Disordered" evidence="6">
    <location>
        <begin position="218"/>
        <end position="257"/>
    </location>
</feature>
<sequence>MEQQRDGLAAGPSGSPDVDDVPATGHLRRGRAQYADKQRCAASVQKMARPNASDASEATSSACIFEKHRRGRKPGSKLSEASKMLRRIEKGLNNERKKSQVANGIGQAPYPAPGSRLSTDFNFTGNSDGFMDPNLNKGTPAPRGPMSTSTTPTSTDPPVNALATSSPGKPTQVKSQGSASPSQAMDDDEDEDDKEPSDDGLFPARLLARENRRNSFFRTILNPAETEGARSPDDQKPSMDNRQTSVPNNVTSVSPIIPEPKDPIAAGLMDEAQAKVLFDLVFLRLNPFINLFDPVLHTVPYVRSRCPFLFTCLIMAGCKFWKPELFKQTQRIANDFVVKAFADQWKRVEIVQAFACMTYWKEPEDTRTYTYIGYASRMAVELGLNRYLSKPPEGETELQKRERRNRERTYLVLFVHDRSLAMQTGRQWMLPECDLVRHSLTWHEDNFIRPEDVIICAFVQLRRIAAETTDVFYLHKGAPGLLHADVNYEILLRGCNSKLTQWMDLWHAGGQMFHFSMLTFFRLHVRLFLNSFGLQSSMASSTRASASLHALSACYTSAVQSLQIITSDFAPVGMLRYGQDSITVMTAYSAVFLLKLLRRPQNVTDLHLTPTLSDLDEGSSTQKIYDLISATADAYQEAAIHASSSGSAAYHARFLRSLVAKDMATKARQAARERKAKDNSDAMSVGGTSQGTPSQASPSYTGDPTNAPPSYHPPLAPGTHPTAMLPPQTPVAGAGMPNGNGLMYQQQSNGMGPYGDDMFPFPSSPHLPTHPAASQQMSEHGQEMLHSHSYGNGMQMQHLQPHQQMVPQHQQHQQQAQNSQQYSQNMYGGGQTTAATTSDQHYWRNMFIELGFGAPEPTVTGYSSTIM</sequence>
<keyword evidence="9" id="KW-1185">Reference proteome</keyword>
<keyword evidence="3" id="KW-0238">DNA-binding</keyword>
<evidence type="ECO:0000259" key="7">
    <source>
        <dbReference type="SMART" id="SM00906"/>
    </source>
</evidence>
<evidence type="ECO:0000256" key="5">
    <source>
        <dbReference type="ARBA" id="ARBA00023242"/>
    </source>
</evidence>
<feature type="compositionally biased region" description="Low complexity" evidence="6">
    <location>
        <begin position="147"/>
        <end position="158"/>
    </location>
</feature>
<feature type="domain" description="Xylanolytic transcriptional activator regulatory" evidence="7">
    <location>
        <begin position="368"/>
        <end position="447"/>
    </location>
</feature>
<feature type="compositionally biased region" description="Low complexity" evidence="6">
    <location>
        <begin position="794"/>
        <end position="826"/>
    </location>
</feature>
<feature type="compositionally biased region" description="Polar residues" evidence="6">
    <location>
        <begin position="240"/>
        <end position="254"/>
    </location>
</feature>
<accession>A0A5N5QXD2</accession>
<evidence type="ECO:0000313" key="8">
    <source>
        <dbReference type="EMBL" id="KAB5596402.1"/>
    </source>
</evidence>
<feature type="compositionally biased region" description="Basic and acidic residues" evidence="6">
    <location>
        <begin position="227"/>
        <end position="239"/>
    </location>
</feature>
<dbReference type="InterPro" id="IPR007219">
    <property type="entry name" value="XnlR_reg_dom"/>
</dbReference>
<dbReference type="GO" id="GO:0008270">
    <property type="term" value="F:zinc ion binding"/>
    <property type="evidence" value="ECO:0007669"/>
    <property type="project" value="InterPro"/>
</dbReference>
<feature type="compositionally biased region" description="Polar residues" evidence="6">
    <location>
        <begin position="686"/>
        <end position="704"/>
    </location>
</feature>